<feature type="domain" description="MPN" evidence="16">
    <location>
        <begin position="280"/>
        <end position="413"/>
    </location>
</feature>
<dbReference type="GO" id="GO:0004869">
    <property type="term" value="F:cysteine-type endopeptidase inhibitor activity"/>
    <property type="evidence" value="ECO:0007669"/>
    <property type="project" value="UniProtKB-KW"/>
</dbReference>
<keyword evidence="8" id="KW-0378">Hydrolase</keyword>
<dbReference type="GO" id="GO:0061578">
    <property type="term" value="F:K63-linked deubiquitinase activity"/>
    <property type="evidence" value="ECO:0007669"/>
    <property type="project" value="InterPro"/>
</dbReference>
<dbReference type="Pfam" id="PF08969">
    <property type="entry name" value="USP8_dimer"/>
    <property type="match status" value="1"/>
</dbReference>
<dbReference type="FunFam" id="3.40.140.10:FF:000033">
    <property type="entry name" value="AMSH-like protease sst2"/>
    <property type="match status" value="1"/>
</dbReference>
<dbReference type="Gene3D" id="3.40.140.10">
    <property type="entry name" value="Cytidine Deaminase, domain 2"/>
    <property type="match status" value="1"/>
</dbReference>
<keyword evidence="10" id="KW-0482">Metalloprotease</keyword>
<evidence type="ECO:0000256" key="10">
    <source>
        <dbReference type="ARBA" id="ARBA00023049"/>
    </source>
</evidence>
<evidence type="ECO:0000313" key="17">
    <source>
        <dbReference type="EMBL" id="GAV27076.1"/>
    </source>
</evidence>
<dbReference type="SMART" id="SM00232">
    <property type="entry name" value="JAB_MPN"/>
    <property type="match status" value="1"/>
</dbReference>
<dbReference type="GO" id="GO:0140492">
    <property type="term" value="F:metal-dependent deubiquitinase activity"/>
    <property type="evidence" value="ECO:0007669"/>
    <property type="project" value="InterPro"/>
</dbReference>
<evidence type="ECO:0000259" key="16">
    <source>
        <dbReference type="PROSITE" id="PS50249"/>
    </source>
</evidence>
<dbReference type="GO" id="GO:0016020">
    <property type="term" value="C:membrane"/>
    <property type="evidence" value="ECO:0007669"/>
    <property type="project" value="TreeGrafter"/>
</dbReference>
<comment type="caution">
    <text evidence="17">The sequence shown here is derived from an EMBL/GenBank/DDBJ whole genome shotgun (WGS) entry which is preliminary data.</text>
</comment>
<dbReference type="Gene3D" id="1.20.58.80">
    <property type="entry name" value="Phosphotransferase system, lactose/cellobiose-type IIA subunit"/>
    <property type="match status" value="1"/>
</dbReference>
<evidence type="ECO:0000256" key="12">
    <source>
        <dbReference type="ARBA" id="ARBA00038426"/>
    </source>
</evidence>
<evidence type="ECO:0000256" key="14">
    <source>
        <dbReference type="SAM" id="Coils"/>
    </source>
</evidence>
<sequence length="464" mass="53141">MKKNERSYSSNSSTSSTSFCLPSNPPNDPKLLLKRTQMYETKYPVRLLIKSASGILRNARAYDREGAREDAFVLYSRFVDLVANRIATNVELKNSRSAYRGNPQSKEGELYYSFSQLLPSLAIAMERSELLMNDMRKEYDEYKKLERAREEIRDLQKRKFSERKEREERELLERKKDIERRKSSIHSDDRELLKKLRSLSDSSFTDIQNPLQMKLPSYPSLNDIAIADEDSHTEAMLKPKDTPFSSLNKLTQSFSSSKMTQDVNHKTMNFTEGGAPLRTIFLPAELSDSFLQIAKSNTMNKLETCGILVGKLNRNAFFITHLLIPEQDSTSETCSTKDEEKMFEYIDNEDPDLFILGWIHTHPTQSCFLSSIDLHTQNSYQIMLNEAIAIVCSPSDQFPKKLGVFRLTDPPGIPTITNCSKTGFHPHHEPNLYTDCNRISNKQVDTGHVVIKAGLPLKIKDLRA</sequence>
<keyword evidence="3" id="KW-0645">Protease</keyword>
<keyword evidence="9" id="KW-0862">Zinc</keyword>
<dbReference type="AlphaFoldDB" id="A0A1Q2YBZ6"/>
<organism evidence="17 18">
    <name type="scientific">Pichia membranifaciens</name>
    <dbReference type="NCBI Taxonomy" id="4926"/>
    <lineage>
        <taxon>Eukaryota</taxon>
        <taxon>Fungi</taxon>
        <taxon>Dikarya</taxon>
        <taxon>Ascomycota</taxon>
        <taxon>Saccharomycotina</taxon>
        <taxon>Pichiomycetes</taxon>
        <taxon>Pichiales</taxon>
        <taxon>Pichiaceae</taxon>
        <taxon>Pichia</taxon>
    </lineage>
</organism>
<dbReference type="InterPro" id="IPR000555">
    <property type="entry name" value="JAMM/MPN+_dom"/>
</dbReference>
<name>A0A1Q2YBZ6_9ASCO</name>
<reference evidence="17 18" key="1">
    <citation type="submission" date="2016-08" db="EMBL/GenBank/DDBJ databases">
        <title>Whole genome shotgun sequence of Pichia membranifaciens KS47-1.</title>
        <authorList>
            <person name="Konishi M."/>
            <person name="Ishida M."/>
            <person name="Arakawa T."/>
            <person name="Kato Y."/>
            <person name="Horiuchi J."/>
        </authorList>
    </citation>
    <scope>NUCLEOTIDE SEQUENCE [LARGE SCALE GENOMIC DNA]</scope>
    <source>
        <strain evidence="17 18">KS47-1</strain>
    </source>
</reference>
<keyword evidence="14" id="KW-0175">Coiled coil</keyword>
<evidence type="ECO:0000256" key="8">
    <source>
        <dbReference type="ARBA" id="ARBA00022801"/>
    </source>
</evidence>
<evidence type="ECO:0000256" key="7">
    <source>
        <dbReference type="ARBA" id="ARBA00022786"/>
    </source>
</evidence>
<evidence type="ECO:0000313" key="18">
    <source>
        <dbReference type="Proteomes" id="UP000186136"/>
    </source>
</evidence>
<keyword evidence="5" id="KW-0789">Thiol protease inhibitor</keyword>
<dbReference type="Pfam" id="PF01398">
    <property type="entry name" value="JAB"/>
    <property type="match status" value="1"/>
</dbReference>
<proteinExistence type="inferred from homology"/>
<comment type="similarity">
    <text evidence="12">Belongs to the RFU1 family.</text>
</comment>
<dbReference type="EMBL" id="BDGI01000018">
    <property type="protein sequence ID" value="GAV27076.1"/>
    <property type="molecule type" value="Genomic_DNA"/>
</dbReference>
<dbReference type="OrthoDB" id="3640at2759"/>
<feature type="region of interest" description="Disordered" evidence="15">
    <location>
        <begin position="1"/>
        <end position="23"/>
    </location>
</feature>
<dbReference type="CDD" id="cd08066">
    <property type="entry name" value="MPN_AMSH_like"/>
    <property type="match status" value="1"/>
</dbReference>
<feature type="coiled-coil region" evidence="14">
    <location>
        <begin position="125"/>
        <end position="182"/>
    </location>
</feature>
<dbReference type="Proteomes" id="UP000186136">
    <property type="component" value="Unassembled WGS sequence"/>
</dbReference>
<evidence type="ECO:0000256" key="13">
    <source>
        <dbReference type="ARBA" id="ARBA00039609"/>
    </source>
</evidence>
<dbReference type="PANTHER" id="PTHR12947">
    <property type="entry name" value="AMSH-LIKE PROTEASE"/>
    <property type="match status" value="1"/>
</dbReference>
<feature type="compositionally biased region" description="Low complexity" evidence="15">
    <location>
        <begin position="7"/>
        <end position="18"/>
    </location>
</feature>
<dbReference type="PROSITE" id="PS50249">
    <property type="entry name" value="MPN"/>
    <property type="match status" value="1"/>
</dbReference>
<dbReference type="GO" id="GO:0046872">
    <property type="term" value="F:metal ion binding"/>
    <property type="evidence" value="ECO:0007669"/>
    <property type="project" value="UniProtKB-KW"/>
</dbReference>
<dbReference type="PANTHER" id="PTHR12947:SF13">
    <property type="entry name" value="FI19924P1"/>
    <property type="match status" value="1"/>
</dbReference>
<evidence type="ECO:0000256" key="1">
    <source>
        <dbReference type="ARBA" id="ARBA00001947"/>
    </source>
</evidence>
<keyword evidence="4" id="KW-0646">Protease inhibitor</keyword>
<comment type="cofactor">
    <cofactor evidence="1">
        <name>Zn(2+)</name>
        <dbReference type="ChEBI" id="CHEBI:29105"/>
    </cofactor>
</comment>
<keyword evidence="6" id="KW-0479">Metal-binding</keyword>
<dbReference type="GO" id="GO:0006508">
    <property type="term" value="P:proteolysis"/>
    <property type="evidence" value="ECO:0007669"/>
    <property type="project" value="UniProtKB-KW"/>
</dbReference>
<comment type="function">
    <text evidence="11">Inhibitor of the DOA4 deubiquitinase involved in the regulation of protein degradation by the proteasome and maintenance of a normal level of free ubiquitin.</text>
</comment>
<evidence type="ECO:0000256" key="15">
    <source>
        <dbReference type="SAM" id="MobiDB-lite"/>
    </source>
</evidence>
<evidence type="ECO:0000256" key="11">
    <source>
        <dbReference type="ARBA" id="ARBA00037208"/>
    </source>
</evidence>
<evidence type="ECO:0000256" key="4">
    <source>
        <dbReference type="ARBA" id="ARBA00022690"/>
    </source>
</evidence>
<evidence type="ECO:0000256" key="2">
    <source>
        <dbReference type="ARBA" id="ARBA00010981"/>
    </source>
</evidence>
<keyword evidence="7" id="KW-0833">Ubl conjugation pathway</keyword>
<accession>A0A1Q2YBZ6</accession>
<dbReference type="GO" id="GO:0070536">
    <property type="term" value="P:protein K63-linked deubiquitination"/>
    <property type="evidence" value="ECO:0007669"/>
    <property type="project" value="InterPro"/>
</dbReference>
<gene>
    <name evidence="17" type="ORF">PMKS-000537</name>
</gene>
<dbReference type="InterPro" id="IPR037518">
    <property type="entry name" value="MPN"/>
</dbReference>
<keyword evidence="18" id="KW-1185">Reference proteome</keyword>
<dbReference type="InterPro" id="IPR044098">
    <property type="entry name" value="STAMBP/STALP-like_MPN"/>
</dbReference>
<evidence type="ECO:0000256" key="6">
    <source>
        <dbReference type="ARBA" id="ARBA00022723"/>
    </source>
</evidence>
<evidence type="ECO:0000256" key="3">
    <source>
        <dbReference type="ARBA" id="ARBA00022670"/>
    </source>
</evidence>
<evidence type="ECO:0000256" key="5">
    <source>
        <dbReference type="ARBA" id="ARBA00022704"/>
    </source>
</evidence>
<protein>
    <recommendedName>
        <fullName evidence="13">Regulator of free ubiquitin chains 1</fullName>
    </recommendedName>
</protein>
<dbReference type="InterPro" id="IPR015063">
    <property type="entry name" value="USP8_dimer"/>
</dbReference>
<evidence type="ECO:0000256" key="9">
    <source>
        <dbReference type="ARBA" id="ARBA00022833"/>
    </source>
</evidence>
<dbReference type="SUPFAM" id="SSF102712">
    <property type="entry name" value="JAB1/MPN domain"/>
    <property type="match status" value="1"/>
</dbReference>
<dbReference type="GO" id="GO:0005768">
    <property type="term" value="C:endosome"/>
    <property type="evidence" value="ECO:0007669"/>
    <property type="project" value="TreeGrafter"/>
</dbReference>
<comment type="similarity">
    <text evidence="2">Belongs to the peptidase M67C family.</text>
</comment>